<proteinExistence type="predicted"/>
<keyword evidence="2" id="KW-1185">Reference proteome</keyword>
<comment type="caution">
    <text evidence="1">The sequence shown here is derived from an EMBL/GenBank/DDBJ whole genome shotgun (WGS) entry which is preliminary data.</text>
</comment>
<dbReference type="Proteomes" id="UP000051836">
    <property type="component" value="Unassembled WGS sequence"/>
</dbReference>
<dbReference type="OrthoDB" id="47375at2759"/>
<dbReference type="GO" id="GO:0005783">
    <property type="term" value="C:endoplasmic reticulum"/>
    <property type="evidence" value="ECO:0007669"/>
    <property type="project" value="TreeGrafter"/>
</dbReference>
<dbReference type="PANTHER" id="PTHR10730">
    <property type="entry name" value="PROCOLLAGEN-LYSINE,2-OXOGLUTARATE 5-DIOXYGENASE/GLYCOSYLTRANSFERASE 25 FAMILY MEMBER"/>
    <property type="match status" value="1"/>
</dbReference>
<dbReference type="PANTHER" id="PTHR10730:SF5">
    <property type="entry name" value="PROCOLLAGEN-LYSINE,2-OXOGLUTARATE 5-DIOXYGENASE 1"/>
    <property type="match status" value="1"/>
</dbReference>
<gene>
    <name evidence="1" type="ORF">AAES_18847</name>
</gene>
<sequence length="118" mass="13457">MAKNILLSKVIGPDDEMENAEACNLGMDLCRKDPGCEYYFSLDAEIVLKNTETLRILIEQNKWDSIPTELTEAAALLVIAPLVSHHEKLWSNFWGTLSPDGYYAHSEDYVDIVQRRRV</sequence>
<reference evidence="1 2" key="1">
    <citation type="submission" date="2015-10" db="EMBL/GenBank/DDBJ databases">
        <authorList>
            <person name="Gilbert D.G."/>
        </authorList>
    </citation>
    <scope>NUCLEOTIDE SEQUENCE [LARGE SCALE GENOMIC DNA]</scope>
    <source>
        <strain evidence="1">FVVF132</strain>
    </source>
</reference>
<dbReference type="GO" id="GO:0008475">
    <property type="term" value="F:procollagen-lysine 5-dioxygenase activity"/>
    <property type="evidence" value="ECO:0007669"/>
    <property type="project" value="TreeGrafter"/>
</dbReference>
<dbReference type="InterPro" id="IPR050757">
    <property type="entry name" value="Collagen_mod_GT25"/>
</dbReference>
<dbReference type="AlphaFoldDB" id="A0A0Q3X9A8"/>
<organism evidence="1 2">
    <name type="scientific">Amazona aestiva</name>
    <name type="common">Blue-fronted Amazon parrot</name>
    <dbReference type="NCBI Taxonomy" id="12930"/>
    <lineage>
        <taxon>Eukaryota</taxon>
        <taxon>Metazoa</taxon>
        <taxon>Chordata</taxon>
        <taxon>Craniata</taxon>
        <taxon>Vertebrata</taxon>
        <taxon>Euteleostomi</taxon>
        <taxon>Archelosauria</taxon>
        <taxon>Archosauria</taxon>
        <taxon>Dinosauria</taxon>
        <taxon>Saurischia</taxon>
        <taxon>Theropoda</taxon>
        <taxon>Coelurosauria</taxon>
        <taxon>Aves</taxon>
        <taxon>Neognathae</taxon>
        <taxon>Neoaves</taxon>
        <taxon>Telluraves</taxon>
        <taxon>Australaves</taxon>
        <taxon>Psittaciformes</taxon>
        <taxon>Psittacidae</taxon>
        <taxon>Amazona</taxon>
    </lineage>
</organism>
<dbReference type="EMBL" id="LMAW01000270">
    <property type="protein sequence ID" value="KQL59725.1"/>
    <property type="molecule type" value="Genomic_DNA"/>
</dbReference>
<name>A0A0Q3X9A8_AMAAE</name>
<dbReference type="STRING" id="12930.A0A0Q3X9A8"/>
<protein>
    <submittedName>
        <fullName evidence="1">Uncharacterized protein</fullName>
    </submittedName>
</protein>
<accession>A0A0Q3X9A8</accession>
<evidence type="ECO:0000313" key="2">
    <source>
        <dbReference type="Proteomes" id="UP000051836"/>
    </source>
</evidence>
<evidence type="ECO:0000313" key="1">
    <source>
        <dbReference type="EMBL" id="KQL59725.1"/>
    </source>
</evidence>